<evidence type="ECO:0000256" key="3">
    <source>
        <dbReference type="SAM" id="SignalP"/>
    </source>
</evidence>
<keyword evidence="2" id="KW-1133">Transmembrane helix</keyword>
<evidence type="ECO:0000313" key="6">
    <source>
        <dbReference type="Proteomes" id="UP000049578"/>
    </source>
</evidence>
<gene>
    <name evidence="5" type="ORF">AKK44_04295</name>
</gene>
<dbReference type="Pfam" id="PF02517">
    <property type="entry name" value="Rce1-like"/>
    <property type="match status" value="1"/>
</dbReference>
<dbReference type="InterPro" id="IPR003675">
    <property type="entry name" value="Rce1/LyrA-like_dom"/>
</dbReference>
<keyword evidence="2" id="KW-0812">Transmembrane</keyword>
<keyword evidence="2" id="KW-0472">Membrane</keyword>
<dbReference type="GO" id="GO:0004175">
    <property type="term" value="F:endopeptidase activity"/>
    <property type="evidence" value="ECO:0007669"/>
    <property type="project" value="UniProtKB-ARBA"/>
</dbReference>
<dbReference type="GO" id="GO:0080120">
    <property type="term" value="P:CAAX-box protein maturation"/>
    <property type="evidence" value="ECO:0007669"/>
    <property type="project" value="UniProtKB-ARBA"/>
</dbReference>
<dbReference type="PATRIC" id="fig|119224.3.peg.390"/>
<evidence type="ECO:0000313" key="5">
    <source>
        <dbReference type="EMBL" id="KPJ22461.1"/>
    </source>
</evidence>
<feature type="transmembrane region" description="Helical" evidence="2">
    <location>
        <begin position="142"/>
        <end position="165"/>
    </location>
</feature>
<name>A0A0P6S5P6_9STRE</name>
<dbReference type="EMBL" id="LHQM01000013">
    <property type="protein sequence ID" value="KPJ22461.1"/>
    <property type="molecule type" value="Genomic_DNA"/>
</dbReference>
<dbReference type="Proteomes" id="UP000049578">
    <property type="component" value="Unassembled WGS sequence"/>
</dbReference>
<comment type="similarity">
    <text evidence="1">Belongs to the UPF0177 family.</text>
</comment>
<feature type="transmembrane region" description="Helical" evidence="2">
    <location>
        <begin position="109"/>
        <end position="130"/>
    </location>
</feature>
<reference evidence="5 6" key="1">
    <citation type="submission" date="2015-08" db="EMBL/GenBank/DDBJ databases">
        <title>Genome sequence of Streptococcus phocae subsp. phocae ATCC 51973T isolated from liver specimen obtained from seal.</title>
        <authorList>
            <person name="Avendano-Herrera R."/>
        </authorList>
    </citation>
    <scope>NUCLEOTIDE SEQUENCE [LARGE SCALE GENOMIC DNA]</scope>
    <source>
        <strain evidence="5 6">ATCC 51973</strain>
    </source>
</reference>
<keyword evidence="6" id="KW-1185">Reference proteome</keyword>
<accession>A0A0P6S5P6</accession>
<evidence type="ECO:0000259" key="4">
    <source>
        <dbReference type="Pfam" id="PF02517"/>
    </source>
</evidence>
<organism evidence="5 6">
    <name type="scientific">Streptococcus phocae</name>
    <dbReference type="NCBI Taxonomy" id="119224"/>
    <lineage>
        <taxon>Bacteria</taxon>
        <taxon>Bacillati</taxon>
        <taxon>Bacillota</taxon>
        <taxon>Bacilli</taxon>
        <taxon>Lactobacillales</taxon>
        <taxon>Streptococcaceae</taxon>
        <taxon>Streptococcus</taxon>
    </lineage>
</organism>
<feature type="transmembrane region" description="Helical" evidence="2">
    <location>
        <begin position="46"/>
        <end position="64"/>
    </location>
</feature>
<keyword evidence="3" id="KW-0732">Signal</keyword>
<dbReference type="STRING" id="119224.AKK44_04295"/>
<comment type="caution">
    <text evidence="5">The sequence shown here is derived from an EMBL/GenBank/DDBJ whole genome shotgun (WGS) entry which is preliminary data.</text>
</comment>
<evidence type="ECO:0000256" key="2">
    <source>
        <dbReference type="SAM" id="Phobius"/>
    </source>
</evidence>
<evidence type="ECO:0000256" key="1">
    <source>
        <dbReference type="ARBA" id="ARBA00009067"/>
    </source>
</evidence>
<feature type="signal peptide" evidence="3">
    <location>
        <begin position="1"/>
        <end position="24"/>
    </location>
</feature>
<feature type="chain" id="PRO_5006130206" evidence="3">
    <location>
        <begin position="25"/>
        <end position="221"/>
    </location>
</feature>
<feature type="transmembrane region" description="Helical" evidence="2">
    <location>
        <begin position="185"/>
        <end position="214"/>
    </location>
</feature>
<feature type="transmembrane region" description="Helical" evidence="2">
    <location>
        <begin position="76"/>
        <end position="97"/>
    </location>
</feature>
<sequence>MSMSILCLSLCGLLATLAPSIAMQAIFGKTASDYGFNLERFLKAINAYYGLVLLGIAFLSPAFFEQQPGLSMAELVISVTLILVVFVLEVGFLHALQCKKARRLLPLKLSFMGTSSSIGGLIGTLTLAAFEEVTYRWLWFGILLRIWHLPLILVILISTLCYALNHLLMGSAIFYSKLLTGLSYGIIYGMTMSIWSVLIVHVGGNLLVGGLSLYQARRRLQ</sequence>
<feature type="domain" description="CAAX prenyl protease 2/Lysostaphin resistance protein A-like" evidence="4">
    <location>
        <begin position="120"/>
        <end position="206"/>
    </location>
</feature>
<proteinExistence type="inferred from homology"/>
<protein>
    <submittedName>
        <fullName evidence="5">Streptolysin associated protein SagE</fullName>
    </submittedName>
</protein>
<dbReference type="AlphaFoldDB" id="A0A0P6S5P6"/>